<organism evidence="3 4">
    <name type="scientific">Hathewaya proteolytica DSM 3090</name>
    <dbReference type="NCBI Taxonomy" id="1121331"/>
    <lineage>
        <taxon>Bacteria</taxon>
        <taxon>Bacillati</taxon>
        <taxon>Bacillota</taxon>
        <taxon>Clostridia</taxon>
        <taxon>Eubacteriales</taxon>
        <taxon>Clostridiaceae</taxon>
        <taxon>Hathewaya</taxon>
    </lineage>
</organism>
<comment type="similarity">
    <text evidence="1">Belongs to the NAD(P)-dependent epimerase/dehydratase family.</text>
</comment>
<evidence type="ECO:0000313" key="3">
    <source>
        <dbReference type="EMBL" id="SHJ49483.1"/>
    </source>
</evidence>
<name>A0A1M6JS45_9CLOT</name>
<feature type="domain" description="NAD-dependent epimerase/dehydratase" evidence="2">
    <location>
        <begin position="8"/>
        <end position="249"/>
    </location>
</feature>
<dbReference type="InterPro" id="IPR001509">
    <property type="entry name" value="Epimerase_deHydtase"/>
</dbReference>
<dbReference type="Pfam" id="PF01370">
    <property type="entry name" value="Epimerase"/>
    <property type="match status" value="1"/>
</dbReference>
<protein>
    <submittedName>
        <fullName evidence="3">dTDP-glucose 4,6-dehydratase</fullName>
    </submittedName>
</protein>
<proteinExistence type="inferred from homology"/>
<accession>A0A1M6JS45</accession>
<dbReference type="SUPFAM" id="SSF51735">
    <property type="entry name" value="NAD(P)-binding Rossmann-fold domains"/>
    <property type="match status" value="1"/>
</dbReference>
<evidence type="ECO:0000259" key="2">
    <source>
        <dbReference type="Pfam" id="PF01370"/>
    </source>
</evidence>
<dbReference type="Gene3D" id="3.40.50.720">
    <property type="entry name" value="NAD(P)-binding Rossmann-like Domain"/>
    <property type="match status" value="1"/>
</dbReference>
<keyword evidence="4" id="KW-1185">Reference proteome</keyword>
<gene>
    <name evidence="3" type="ORF">SAMN02745248_00301</name>
</gene>
<dbReference type="InterPro" id="IPR036291">
    <property type="entry name" value="NAD(P)-bd_dom_sf"/>
</dbReference>
<dbReference type="OrthoDB" id="142826at2"/>
<dbReference type="Proteomes" id="UP000183952">
    <property type="component" value="Unassembled WGS sequence"/>
</dbReference>
<dbReference type="EMBL" id="FRAD01000003">
    <property type="protein sequence ID" value="SHJ49483.1"/>
    <property type="molecule type" value="Genomic_DNA"/>
</dbReference>
<dbReference type="RefSeq" id="WP_072901502.1">
    <property type="nucleotide sequence ID" value="NZ_FRAD01000003.1"/>
</dbReference>
<evidence type="ECO:0000313" key="4">
    <source>
        <dbReference type="Proteomes" id="UP000183952"/>
    </source>
</evidence>
<reference evidence="3 4" key="1">
    <citation type="submission" date="2016-11" db="EMBL/GenBank/DDBJ databases">
        <authorList>
            <person name="Jaros S."/>
            <person name="Januszkiewicz K."/>
            <person name="Wedrychowicz H."/>
        </authorList>
    </citation>
    <scope>NUCLEOTIDE SEQUENCE [LARGE SCALE GENOMIC DNA]</scope>
    <source>
        <strain evidence="3 4">DSM 3090</strain>
    </source>
</reference>
<dbReference type="STRING" id="1121331.SAMN02745248_00301"/>
<evidence type="ECO:0000256" key="1">
    <source>
        <dbReference type="ARBA" id="ARBA00007637"/>
    </source>
</evidence>
<sequence>MNIENKRILLTGGAGFIGTKLCSMLHGNNEILIYDNLNRNAIKKTNLLQCENVNLVKGDILDINHLKSVVDEFKPNIVIHLAAIAGIDTVIKNPVKTMQVNMIGTYNVLEVLKDNMDGLERVIDFSTSEVFGSYAYKVNEKSTTNLAPVGEARWTYSISKLAGEHLAHSYYKEYNMPVVTVRPFNIYGPGQVGEGAIHEFVVRAIKNEQIQIHGDGDQIRSWCYIDDFVKGIVLCIETKEAIGQAFNIGNPRCTITISMLAEVIKRISDSRSEIKYVPKNYVDVELRIPSIDKAKEILEYEPQYDLTKGLKETIEWYRGAVND</sequence>
<dbReference type="AlphaFoldDB" id="A0A1M6JS45"/>
<dbReference type="PANTHER" id="PTHR43000">
    <property type="entry name" value="DTDP-D-GLUCOSE 4,6-DEHYDRATASE-RELATED"/>
    <property type="match status" value="1"/>
</dbReference>